<dbReference type="Proteomes" id="UP000887575">
    <property type="component" value="Unassembled WGS sequence"/>
</dbReference>
<accession>A0AAF3J8T4</accession>
<feature type="coiled-coil region" evidence="3">
    <location>
        <begin position="72"/>
        <end position="99"/>
    </location>
</feature>
<dbReference type="AlphaFoldDB" id="A0AAF3J8T4"/>
<dbReference type="GO" id="GO:0005634">
    <property type="term" value="C:nucleus"/>
    <property type="evidence" value="ECO:0007669"/>
    <property type="project" value="UniProtKB-UniRule"/>
</dbReference>
<dbReference type="InterPro" id="IPR050342">
    <property type="entry name" value="HMGB"/>
</dbReference>
<dbReference type="SUPFAM" id="SSF47095">
    <property type="entry name" value="HMG-box"/>
    <property type="match status" value="1"/>
</dbReference>
<dbReference type="PROSITE" id="PS50118">
    <property type="entry name" value="HMG_BOX_2"/>
    <property type="match status" value="1"/>
</dbReference>
<reference evidence="7 8" key="1">
    <citation type="submission" date="2024-02" db="UniProtKB">
        <authorList>
            <consortium name="WormBaseParasite"/>
        </authorList>
    </citation>
    <scope>IDENTIFICATION</scope>
</reference>
<sequence length="106" mass="12355">MAPSKKQSPVQTTKATEKKKDENAPERGRSAYLFWLAENRSRFVFKPGMRAYDVTKAAGAEWTNLKDRSKWEKQAAADKERYTKEMEAYEERYTKEMEAYKASSSQ</sequence>
<keyword evidence="6" id="KW-1185">Reference proteome</keyword>
<dbReference type="GO" id="GO:0003677">
    <property type="term" value="F:DNA binding"/>
    <property type="evidence" value="ECO:0007669"/>
    <property type="project" value="UniProtKB-UniRule"/>
</dbReference>
<dbReference type="WBParaSite" id="MBELARI_LOCUS3598">
    <property type="protein sequence ID" value="MBELARI_LOCUS3598"/>
    <property type="gene ID" value="MBELARI_LOCUS3598"/>
</dbReference>
<keyword evidence="3" id="KW-0175">Coiled coil</keyword>
<evidence type="ECO:0000256" key="3">
    <source>
        <dbReference type="SAM" id="Coils"/>
    </source>
</evidence>
<keyword evidence="1 2" id="KW-0238">DNA-binding</keyword>
<dbReference type="Gene3D" id="1.10.30.10">
    <property type="entry name" value="High mobility group box domain"/>
    <property type="match status" value="1"/>
</dbReference>
<evidence type="ECO:0000313" key="6">
    <source>
        <dbReference type="Proteomes" id="UP000887575"/>
    </source>
</evidence>
<protein>
    <recommendedName>
        <fullName evidence="5">HMG box domain-containing protein</fullName>
    </recommendedName>
</protein>
<dbReference type="WBParaSite" id="MBELARI_LOCUS3579">
    <property type="protein sequence ID" value="MBELARI_LOCUS3579"/>
    <property type="gene ID" value="MBELARI_LOCUS3579"/>
</dbReference>
<dbReference type="PANTHER" id="PTHR48112:SF22">
    <property type="entry name" value="MITOCHONDRIAL TRANSCRIPTION FACTOR A, ISOFORM B"/>
    <property type="match status" value="1"/>
</dbReference>
<feature type="domain" description="HMG box" evidence="5">
    <location>
        <begin position="25"/>
        <end position="90"/>
    </location>
</feature>
<dbReference type="PANTHER" id="PTHR48112">
    <property type="entry name" value="HIGH MOBILITY GROUP PROTEIN DSP1"/>
    <property type="match status" value="1"/>
</dbReference>
<dbReference type="InterPro" id="IPR009071">
    <property type="entry name" value="HMG_box_dom"/>
</dbReference>
<evidence type="ECO:0000259" key="5">
    <source>
        <dbReference type="PROSITE" id="PS50118"/>
    </source>
</evidence>
<evidence type="ECO:0000256" key="2">
    <source>
        <dbReference type="PROSITE-ProRule" id="PRU00267"/>
    </source>
</evidence>
<dbReference type="SMART" id="SM00398">
    <property type="entry name" value="HMG"/>
    <property type="match status" value="1"/>
</dbReference>
<evidence type="ECO:0000256" key="4">
    <source>
        <dbReference type="SAM" id="MobiDB-lite"/>
    </source>
</evidence>
<dbReference type="InterPro" id="IPR036910">
    <property type="entry name" value="HMG_box_dom_sf"/>
</dbReference>
<feature type="compositionally biased region" description="Polar residues" evidence="4">
    <location>
        <begin position="1"/>
        <end position="14"/>
    </location>
</feature>
<dbReference type="Pfam" id="PF00505">
    <property type="entry name" value="HMG_box"/>
    <property type="match status" value="1"/>
</dbReference>
<feature type="region of interest" description="Disordered" evidence="4">
    <location>
        <begin position="1"/>
        <end position="25"/>
    </location>
</feature>
<evidence type="ECO:0000313" key="8">
    <source>
        <dbReference type="WBParaSite" id="MBELARI_LOCUS3598"/>
    </source>
</evidence>
<evidence type="ECO:0000256" key="1">
    <source>
        <dbReference type="ARBA" id="ARBA00023125"/>
    </source>
</evidence>
<evidence type="ECO:0000313" key="7">
    <source>
        <dbReference type="WBParaSite" id="MBELARI_LOCUS3579"/>
    </source>
</evidence>
<keyword evidence="2" id="KW-0539">Nucleus</keyword>
<organism evidence="6 7">
    <name type="scientific">Mesorhabditis belari</name>
    <dbReference type="NCBI Taxonomy" id="2138241"/>
    <lineage>
        <taxon>Eukaryota</taxon>
        <taxon>Metazoa</taxon>
        <taxon>Ecdysozoa</taxon>
        <taxon>Nematoda</taxon>
        <taxon>Chromadorea</taxon>
        <taxon>Rhabditida</taxon>
        <taxon>Rhabditina</taxon>
        <taxon>Rhabditomorpha</taxon>
        <taxon>Rhabditoidea</taxon>
        <taxon>Rhabditidae</taxon>
        <taxon>Mesorhabditinae</taxon>
        <taxon>Mesorhabditis</taxon>
    </lineage>
</organism>
<feature type="compositionally biased region" description="Basic and acidic residues" evidence="4">
    <location>
        <begin position="15"/>
        <end position="25"/>
    </location>
</feature>
<feature type="DNA-binding region" description="HMG box" evidence="2">
    <location>
        <begin position="25"/>
        <end position="90"/>
    </location>
</feature>
<proteinExistence type="predicted"/>
<dbReference type="GO" id="GO:0006357">
    <property type="term" value="P:regulation of transcription by RNA polymerase II"/>
    <property type="evidence" value="ECO:0007669"/>
    <property type="project" value="TreeGrafter"/>
</dbReference>
<name>A0AAF3J8T4_9BILA</name>